<dbReference type="Proteomes" id="UP000772434">
    <property type="component" value="Unassembled WGS sequence"/>
</dbReference>
<keyword evidence="2" id="KW-0472">Membrane</keyword>
<organism evidence="4 5">
    <name type="scientific">Rhodocollybia butyracea</name>
    <dbReference type="NCBI Taxonomy" id="206335"/>
    <lineage>
        <taxon>Eukaryota</taxon>
        <taxon>Fungi</taxon>
        <taxon>Dikarya</taxon>
        <taxon>Basidiomycota</taxon>
        <taxon>Agaricomycotina</taxon>
        <taxon>Agaricomycetes</taxon>
        <taxon>Agaricomycetidae</taxon>
        <taxon>Agaricales</taxon>
        <taxon>Marasmiineae</taxon>
        <taxon>Omphalotaceae</taxon>
        <taxon>Rhodocollybia</taxon>
    </lineage>
</organism>
<evidence type="ECO:0000313" key="5">
    <source>
        <dbReference type="Proteomes" id="UP000772434"/>
    </source>
</evidence>
<feature type="region of interest" description="Disordered" evidence="1">
    <location>
        <begin position="654"/>
        <end position="676"/>
    </location>
</feature>
<feature type="region of interest" description="Disordered" evidence="1">
    <location>
        <begin position="1"/>
        <end position="48"/>
    </location>
</feature>
<feature type="compositionally biased region" description="Basic and acidic residues" evidence="1">
    <location>
        <begin position="25"/>
        <end position="34"/>
    </location>
</feature>
<evidence type="ECO:0000256" key="1">
    <source>
        <dbReference type="SAM" id="MobiDB-lite"/>
    </source>
</evidence>
<evidence type="ECO:0000313" key="4">
    <source>
        <dbReference type="EMBL" id="KAF9058935.1"/>
    </source>
</evidence>
<evidence type="ECO:0000259" key="3">
    <source>
        <dbReference type="Pfam" id="PF20153"/>
    </source>
</evidence>
<evidence type="ECO:0000256" key="2">
    <source>
        <dbReference type="SAM" id="Phobius"/>
    </source>
</evidence>
<reference evidence="4" key="1">
    <citation type="submission" date="2020-11" db="EMBL/GenBank/DDBJ databases">
        <authorList>
            <consortium name="DOE Joint Genome Institute"/>
            <person name="Ahrendt S."/>
            <person name="Riley R."/>
            <person name="Andreopoulos W."/>
            <person name="Labutti K."/>
            <person name="Pangilinan J."/>
            <person name="Ruiz-Duenas F.J."/>
            <person name="Barrasa J.M."/>
            <person name="Sanchez-Garcia M."/>
            <person name="Camarero S."/>
            <person name="Miyauchi S."/>
            <person name="Serrano A."/>
            <person name="Linde D."/>
            <person name="Babiker R."/>
            <person name="Drula E."/>
            <person name="Ayuso-Fernandez I."/>
            <person name="Pacheco R."/>
            <person name="Padilla G."/>
            <person name="Ferreira P."/>
            <person name="Barriuso J."/>
            <person name="Kellner H."/>
            <person name="Castanera R."/>
            <person name="Alfaro M."/>
            <person name="Ramirez L."/>
            <person name="Pisabarro A.G."/>
            <person name="Kuo A."/>
            <person name="Tritt A."/>
            <person name="Lipzen A."/>
            <person name="He G."/>
            <person name="Yan M."/>
            <person name="Ng V."/>
            <person name="Cullen D."/>
            <person name="Martin F."/>
            <person name="Rosso M.-N."/>
            <person name="Henrissat B."/>
            <person name="Hibbett D."/>
            <person name="Martinez A.T."/>
            <person name="Grigoriev I.V."/>
        </authorList>
    </citation>
    <scope>NUCLEOTIDE SEQUENCE</scope>
    <source>
        <strain evidence="4">AH 40177</strain>
    </source>
</reference>
<feature type="transmembrane region" description="Helical" evidence="2">
    <location>
        <begin position="156"/>
        <end position="176"/>
    </location>
</feature>
<gene>
    <name evidence="4" type="ORF">BDP27DRAFT_1372018</name>
</gene>
<feature type="domain" description="DUF6535" evidence="3">
    <location>
        <begin position="132"/>
        <end position="308"/>
    </location>
</feature>
<comment type="caution">
    <text evidence="4">The sequence shown here is derived from an EMBL/GenBank/DDBJ whole genome shotgun (WGS) entry which is preliminary data.</text>
</comment>
<feature type="transmembrane region" description="Helical" evidence="2">
    <location>
        <begin position="314"/>
        <end position="338"/>
    </location>
</feature>
<dbReference type="OrthoDB" id="3219854at2759"/>
<protein>
    <recommendedName>
        <fullName evidence="3">DUF6535 domain-containing protein</fullName>
    </recommendedName>
</protein>
<keyword evidence="5" id="KW-1185">Reference proteome</keyword>
<feature type="transmembrane region" description="Helical" evidence="2">
    <location>
        <begin position="228"/>
        <end position="247"/>
    </location>
</feature>
<proteinExistence type="predicted"/>
<dbReference type="Pfam" id="PF20153">
    <property type="entry name" value="DUF6535"/>
    <property type="match status" value="1"/>
</dbReference>
<dbReference type="InterPro" id="IPR045338">
    <property type="entry name" value="DUF6535"/>
</dbReference>
<name>A0A9P5TX01_9AGAR</name>
<feature type="compositionally biased region" description="Basic and acidic residues" evidence="1">
    <location>
        <begin position="666"/>
        <end position="676"/>
    </location>
</feature>
<sequence length="676" mass="76134">MEFAVVSDEDLHPRMPPSPLVDPNGRAKDPESTPHPHSTFPAQERESNSAINIDAIRTAVSNLHEAVVGSEEKTNRAGLCRSADKHFKSTRFGLKKERLHRVVHPTTENYNYKLKYPEDERYHELDEEARIWWVYLDEATAFDNDMFEKLGDSLDILLVFAGLFSAILTTFLAQTYQSLSQDYSQLAASYLGEVTMLIRANTNSTAISLIPLTSTVFSPSMLNLWVNGLWFVSLTVALSVALFAVLAKQWLRQYMSIITGTPRERAFIRQFRLNGLKKWRVQAIIGMLPALLHLALILFLAGLVIFLIPLNVSIAYIVGAATISVVVLYLTATFLPLFTVQCAYKTTFTDILYYAFHQPWAIFLRVISPLTISVYNWNRELAGLNSLDPKNFQTKGYISLKAAERHAARAKSSTADQNLELTALWWLGETTSSPSAKEILFQSLGAFTSNMTEKLSTSHALRVLYGCDSFDALIDLLRRHVRDAHAHAGGATLDRLESIFRSVVHLNHMKQQELVGIRSIHPEYFKNFFQFAYINDSLSKFKPATWETISFALTALAFGVQSVRFWHEGQHTYLSPEDAIPWLVATYRQELGMSNLSVSDKSVIPPAGDADSDVRLNLPTITLPALVWKALLQTSANAQRMKVLLEDIPDEHSETPYPISPTIFTKQDDIDNDLRV</sequence>
<accession>A0A9P5TX01</accession>
<keyword evidence="2" id="KW-1133">Transmembrane helix</keyword>
<keyword evidence="2" id="KW-0812">Transmembrane</keyword>
<dbReference type="AlphaFoldDB" id="A0A9P5TX01"/>
<dbReference type="EMBL" id="JADNRY010000336">
    <property type="protein sequence ID" value="KAF9058935.1"/>
    <property type="molecule type" value="Genomic_DNA"/>
</dbReference>
<feature type="transmembrane region" description="Helical" evidence="2">
    <location>
        <begin position="283"/>
        <end position="308"/>
    </location>
</feature>